<evidence type="ECO:0000256" key="1">
    <source>
        <dbReference type="ARBA" id="ARBA00006484"/>
    </source>
</evidence>
<evidence type="ECO:0000313" key="4">
    <source>
        <dbReference type="Proteomes" id="UP000199183"/>
    </source>
</evidence>
<dbReference type="PANTHER" id="PTHR24321:SF8">
    <property type="entry name" value="ESTRADIOL 17-BETA-DEHYDROGENASE 8-RELATED"/>
    <property type="match status" value="1"/>
</dbReference>
<gene>
    <name evidence="3" type="ORF">SAMN04489806_2763</name>
</gene>
<dbReference type="Pfam" id="PF13561">
    <property type="entry name" value="adh_short_C2"/>
    <property type="match status" value="1"/>
</dbReference>
<dbReference type="PROSITE" id="PS00061">
    <property type="entry name" value="ADH_SHORT"/>
    <property type="match status" value="1"/>
</dbReference>
<name>A0A1H4QAJ7_9MICO</name>
<dbReference type="RefSeq" id="WP_091185595.1">
    <property type="nucleotide sequence ID" value="NZ_FNRY01000001.1"/>
</dbReference>
<dbReference type="STRING" id="640635.SAMN04489806_2763"/>
<organism evidence="3 4">
    <name type="scientific">Paramicrobacterium humi</name>
    <dbReference type="NCBI Taxonomy" id="640635"/>
    <lineage>
        <taxon>Bacteria</taxon>
        <taxon>Bacillati</taxon>
        <taxon>Actinomycetota</taxon>
        <taxon>Actinomycetes</taxon>
        <taxon>Micrococcales</taxon>
        <taxon>Microbacteriaceae</taxon>
        <taxon>Paramicrobacterium</taxon>
    </lineage>
</organism>
<dbReference type="NCBIfam" id="NF005559">
    <property type="entry name" value="PRK07231.1"/>
    <property type="match status" value="1"/>
</dbReference>
<dbReference type="InterPro" id="IPR002347">
    <property type="entry name" value="SDR_fam"/>
</dbReference>
<dbReference type="InterPro" id="IPR020904">
    <property type="entry name" value="Sc_DH/Rdtase_CS"/>
</dbReference>
<dbReference type="SUPFAM" id="SSF51735">
    <property type="entry name" value="NAD(P)-binding Rossmann-fold domains"/>
    <property type="match status" value="1"/>
</dbReference>
<dbReference type="PANTHER" id="PTHR24321">
    <property type="entry name" value="DEHYDROGENASES, SHORT CHAIN"/>
    <property type="match status" value="1"/>
</dbReference>
<reference evidence="3 4" key="1">
    <citation type="submission" date="2016-10" db="EMBL/GenBank/DDBJ databases">
        <authorList>
            <person name="de Groot N.N."/>
        </authorList>
    </citation>
    <scope>NUCLEOTIDE SEQUENCE [LARGE SCALE GENOMIC DNA]</scope>
    <source>
        <strain evidence="3 4">DSM 21799</strain>
    </source>
</reference>
<dbReference type="EMBL" id="FNRY01000001">
    <property type="protein sequence ID" value="SEC16676.1"/>
    <property type="molecule type" value="Genomic_DNA"/>
</dbReference>
<keyword evidence="4" id="KW-1185">Reference proteome</keyword>
<evidence type="ECO:0000256" key="2">
    <source>
        <dbReference type="ARBA" id="ARBA00023002"/>
    </source>
</evidence>
<dbReference type="FunFam" id="3.40.50.720:FF:000084">
    <property type="entry name" value="Short-chain dehydrogenase reductase"/>
    <property type="match status" value="1"/>
</dbReference>
<dbReference type="Proteomes" id="UP000199183">
    <property type="component" value="Unassembled WGS sequence"/>
</dbReference>
<dbReference type="CDD" id="cd05233">
    <property type="entry name" value="SDR_c"/>
    <property type="match status" value="1"/>
</dbReference>
<dbReference type="PRINTS" id="PR00080">
    <property type="entry name" value="SDRFAMILY"/>
</dbReference>
<comment type="similarity">
    <text evidence="1">Belongs to the short-chain dehydrogenases/reductases (SDR) family.</text>
</comment>
<dbReference type="InterPro" id="IPR036291">
    <property type="entry name" value="NAD(P)-bd_dom_sf"/>
</dbReference>
<dbReference type="OrthoDB" id="286404at2"/>
<sequence>MSASSPLPAAPTIAPRSRFQGRSALVTGAANGIGAAIAEQLVAEGARVTGVDIDADGLRERERTLGAENFVGIVADLAAPETFADLVAAASREGSLDVLVNNAGVFLMGGVHATAEQWQRTLDVNVVGPAKLVQAAIPALTAASRAAIVNIASISGHVGQPERWTYNAGKGATLAMTRCQALDLAPHGIRVNSVSPGYVWTDVLEASSGGDRETWDPIWGSSCPMLRCGEPREVAMAVAFLASDDASYITGTDLLVDGGSLSMAPDALAGHQFAK</sequence>
<dbReference type="Gene3D" id="3.40.50.720">
    <property type="entry name" value="NAD(P)-binding Rossmann-like Domain"/>
    <property type="match status" value="1"/>
</dbReference>
<keyword evidence="2" id="KW-0560">Oxidoreductase</keyword>
<dbReference type="PRINTS" id="PR00081">
    <property type="entry name" value="GDHRDH"/>
</dbReference>
<dbReference type="AlphaFoldDB" id="A0A1H4QAJ7"/>
<accession>A0A1H4QAJ7</accession>
<dbReference type="GO" id="GO:0016491">
    <property type="term" value="F:oxidoreductase activity"/>
    <property type="evidence" value="ECO:0007669"/>
    <property type="project" value="UniProtKB-KW"/>
</dbReference>
<protein>
    <submittedName>
        <fullName evidence="3">NAD(P)-dependent dehydrogenase, short-chain alcohol dehydrogenase family</fullName>
    </submittedName>
</protein>
<evidence type="ECO:0000313" key="3">
    <source>
        <dbReference type="EMBL" id="SEC16676.1"/>
    </source>
</evidence>
<proteinExistence type="inferred from homology"/>